<dbReference type="STRING" id="1123291.SAMN04490355_101586"/>
<proteinExistence type="inferred from homology"/>
<evidence type="ECO:0000256" key="10">
    <source>
        <dbReference type="HAMAP-Rule" id="MF_00047"/>
    </source>
</evidence>
<feature type="binding site" evidence="12">
    <location>
        <position position="260"/>
    </location>
    <ligand>
        <name>Mg(2+)</name>
        <dbReference type="ChEBI" id="CHEBI:18420"/>
        <label>1</label>
    </ligand>
</feature>
<dbReference type="NCBIfam" id="NF002378">
    <property type="entry name" value="PRK01372.1"/>
    <property type="match status" value="1"/>
</dbReference>
<keyword evidence="12" id="KW-0464">Manganese</keyword>
<dbReference type="InterPro" id="IPR005905">
    <property type="entry name" value="D_ala_D_ala"/>
</dbReference>
<dbReference type="GO" id="GO:0009252">
    <property type="term" value="P:peptidoglycan biosynthetic process"/>
    <property type="evidence" value="ECO:0007669"/>
    <property type="project" value="UniProtKB-UniRule"/>
</dbReference>
<reference evidence="16" key="1">
    <citation type="submission" date="2016-10" db="EMBL/GenBank/DDBJ databases">
        <authorList>
            <person name="Varghese N."/>
            <person name="Submissions S."/>
        </authorList>
    </citation>
    <scope>NUCLEOTIDE SEQUENCE [LARGE SCALE GENOMIC DNA]</scope>
    <source>
        <strain evidence="16">DSM 13327</strain>
    </source>
</reference>
<keyword evidence="3 10" id="KW-0963">Cytoplasm</keyword>
<evidence type="ECO:0000256" key="3">
    <source>
        <dbReference type="ARBA" id="ARBA00022490"/>
    </source>
</evidence>
<keyword evidence="8 10" id="KW-0573">Peptidoglycan synthesis</keyword>
<dbReference type="Gene3D" id="3.40.50.20">
    <property type="match status" value="1"/>
</dbReference>
<keyword evidence="12" id="KW-0479">Metal-binding</keyword>
<dbReference type="SUPFAM" id="SSF56059">
    <property type="entry name" value="Glutathione synthetase ATP-binding domain-like"/>
    <property type="match status" value="1"/>
</dbReference>
<dbReference type="OrthoDB" id="9813261at2"/>
<dbReference type="EC" id="6.3.2.4" evidence="10"/>
<evidence type="ECO:0000256" key="6">
    <source>
        <dbReference type="ARBA" id="ARBA00022840"/>
    </source>
</evidence>
<comment type="pathway">
    <text evidence="10">Cell wall biogenesis; peptidoglycan biosynthesis.</text>
</comment>
<evidence type="ECO:0000256" key="5">
    <source>
        <dbReference type="ARBA" id="ARBA00022741"/>
    </source>
</evidence>
<dbReference type="Proteomes" id="UP000199520">
    <property type="component" value="Unassembled WGS sequence"/>
</dbReference>
<dbReference type="GO" id="GO:0008716">
    <property type="term" value="F:D-alanine-D-alanine ligase activity"/>
    <property type="evidence" value="ECO:0007669"/>
    <property type="project" value="UniProtKB-UniRule"/>
</dbReference>
<comment type="subcellular location">
    <subcellularLocation>
        <location evidence="1 10">Cytoplasm</location>
    </subcellularLocation>
</comment>
<dbReference type="RefSeq" id="WP_090936175.1">
    <property type="nucleotide sequence ID" value="NZ_FOTS01000015.1"/>
</dbReference>
<dbReference type="SUPFAM" id="SSF52440">
    <property type="entry name" value="PreATP-grasp domain"/>
    <property type="match status" value="1"/>
</dbReference>
<evidence type="ECO:0000256" key="4">
    <source>
        <dbReference type="ARBA" id="ARBA00022598"/>
    </source>
</evidence>
<evidence type="ECO:0000256" key="12">
    <source>
        <dbReference type="PIRSR" id="PIRSR039102-3"/>
    </source>
</evidence>
<evidence type="ECO:0000256" key="8">
    <source>
        <dbReference type="ARBA" id="ARBA00022984"/>
    </source>
</evidence>
<evidence type="ECO:0000256" key="1">
    <source>
        <dbReference type="ARBA" id="ARBA00004496"/>
    </source>
</evidence>
<comment type="similarity">
    <text evidence="2 10">Belongs to the D-alanine--D-alanine ligase family.</text>
</comment>
<dbReference type="SMART" id="SM01209">
    <property type="entry name" value="GARS_A"/>
    <property type="match status" value="1"/>
</dbReference>
<dbReference type="PANTHER" id="PTHR23132:SF23">
    <property type="entry name" value="D-ALANINE--D-ALANINE LIGASE B"/>
    <property type="match status" value="1"/>
</dbReference>
<accession>A0A1I4K3E4</accession>
<dbReference type="PROSITE" id="PS50975">
    <property type="entry name" value="ATP_GRASP"/>
    <property type="match status" value="1"/>
</dbReference>
<dbReference type="GO" id="GO:0071555">
    <property type="term" value="P:cell wall organization"/>
    <property type="evidence" value="ECO:0007669"/>
    <property type="project" value="UniProtKB-KW"/>
</dbReference>
<dbReference type="InterPro" id="IPR000291">
    <property type="entry name" value="D-Ala_lig_Van_CS"/>
</dbReference>
<evidence type="ECO:0000259" key="14">
    <source>
        <dbReference type="PROSITE" id="PS50975"/>
    </source>
</evidence>
<dbReference type="UniPathway" id="UPA00219"/>
<dbReference type="HAMAP" id="MF_00047">
    <property type="entry name" value="Dala_Dala_lig"/>
    <property type="match status" value="1"/>
</dbReference>
<dbReference type="InterPro" id="IPR013815">
    <property type="entry name" value="ATP_grasp_subdomain_1"/>
</dbReference>
<dbReference type="Gene3D" id="3.30.470.20">
    <property type="entry name" value="ATP-grasp fold, B domain"/>
    <property type="match status" value="1"/>
</dbReference>
<evidence type="ECO:0000313" key="15">
    <source>
        <dbReference type="EMBL" id="SFL73151.1"/>
    </source>
</evidence>
<dbReference type="Pfam" id="PF01820">
    <property type="entry name" value="Dala_Dala_lig_N"/>
    <property type="match status" value="1"/>
</dbReference>
<dbReference type="InterPro" id="IPR011127">
    <property type="entry name" value="Dala_Dala_lig_N"/>
</dbReference>
<dbReference type="EMBL" id="FOTS01000015">
    <property type="protein sequence ID" value="SFL73151.1"/>
    <property type="molecule type" value="Genomic_DNA"/>
</dbReference>
<keyword evidence="5 13" id="KW-0547">Nucleotide-binding</keyword>
<dbReference type="PANTHER" id="PTHR23132">
    <property type="entry name" value="D-ALANINE--D-ALANINE LIGASE"/>
    <property type="match status" value="1"/>
</dbReference>
<dbReference type="GO" id="GO:0046872">
    <property type="term" value="F:metal ion binding"/>
    <property type="evidence" value="ECO:0007669"/>
    <property type="project" value="UniProtKB-KW"/>
</dbReference>
<evidence type="ECO:0000256" key="13">
    <source>
        <dbReference type="PROSITE-ProRule" id="PRU00409"/>
    </source>
</evidence>
<feature type="active site" evidence="11">
    <location>
        <position position="16"/>
    </location>
</feature>
<comment type="catalytic activity">
    <reaction evidence="10">
        <text>2 D-alanine + ATP = D-alanyl-D-alanine + ADP + phosphate + H(+)</text>
        <dbReference type="Rhea" id="RHEA:11224"/>
        <dbReference type="ChEBI" id="CHEBI:15378"/>
        <dbReference type="ChEBI" id="CHEBI:30616"/>
        <dbReference type="ChEBI" id="CHEBI:43474"/>
        <dbReference type="ChEBI" id="CHEBI:57416"/>
        <dbReference type="ChEBI" id="CHEBI:57822"/>
        <dbReference type="ChEBI" id="CHEBI:456216"/>
        <dbReference type="EC" id="6.3.2.4"/>
    </reaction>
</comment>
<keyword evidence="12" id="KW-0460">Magnesium</keyword>
<dbReference type="InterPro" id="IPR011761">
    <property type="entry name" value="ATP-grasp"/>
</dbReference>
<dbReference type="GO" id="GO:0005737">
    <property type="term" value="C:cytoplasm"/>
    <property type="evidence" value="ECO:0007669"/>
    <property type="project" value="UniProtKB-SubCell"/>
</dbReference>
<keyword evidence="9 10" id="KW-0961">Cell wall biogenesis/degradation</keyword>
<evidence type="ECO:0000256" key="9">
    <source>
        <dbReference type="ARBA" id="ARBA00023316"/>
    </source>
</evidence>
<comment type="cofactor">
    <cofactor evidence="12">
        <name>Mg(2+)</name>
        <dbReference type="ChEBI" id="CHEBI:18420"/>
    </cofactor>
    <cofactor evidence="12">
        <name>Mn(2+)</name>
        <dbReference type="ChEBI" id="CHEBI:29035"/>
    </cofactor>
    <text evidence="12">Binds 2 magnesium or manganese ions per subunit.</text>
</comment>
<keyword evidence="6 13" id="KW-0067">ATP-binding</keyword>
<feature type="binding site" evidence="12">
    <location>
        <position position="273"/>
    </location>
    <ligand>
        <name>Mg(2+)</name>
        <dbReference type="ChEBI" id="CHEBI:18420"/>
        <label>2</label>
    </ligand>
</feature>
<dbReference type="InterPro" id="IPR011095">
    <property type="entry name" value="Dala_Dala_lig_C"/>
</dbReference>
<feature type="binding site" evidence="12">
    <location>
        <position position="273"/>
    </location>
    <ligand>
        <name>Mg(2+)</name>
        <dbReference type="ChEBI" id="CHEBI:18420"/>
        <label>1</label>
    </ligand>
</feature>
<protein>
    <recommendedName>
        <fullName evidence="10">D-alanine--D-alanine ligase</fullName>
        <ecNumber evidence="10">6.3.2.4</ecNumber>
    </recommendedName>
    <alternativeName>
        <fullName evidence="10">D-Ala-D-Ala ligase</fullName>
    </alternativeName>
    <alternativeName>
        <fullName evidence="10">D-alanylalanine synthetase</fullName>
    </alternativeName>
</protein>
<dbReference type="NCBIfam" id="TIGR01205">
    <property type="entry name" value="D_ala_D_alaTIGR"/>
    <property type="match status" value="1"/>
</dbReference>
<organism evidence="15 16">
    <name type="scientific">Pelosinus propionicus DSM 13327</name>
    <dbReference type="NCBI Taxonomy" id="1123291"/>
    <lineage>
        <taxon>Bacteria</taxon>
        <taxon>Bacillati</taxon>
        <taxon>Bacillota</taxon>
        <taxon>Negativicutes</taxon>
        <taxon>Selenomonadales</taxon>
        <taxon>Sporomusaceae</taxon>
        <taxon>Pelosinus</taxon>
    </lineage>
</organism>
<keyword evidence="7 10" id="KW-0133">Cell shape</keyword>
<evidence type="ECO:0000256" key="7">
    <source>
        <dbReference type="ARBA" id="ARBA00022960"/>
    </source>
</evidence>
<feature type="active site" evidence="11">
    <location>
        <position position="284"/>
    </location>
</feature>
<feature type="binding site" evidence="12">
    <location>
        <position position="275"/>
    </location>
    <ligand>
        <name>Mg(2+)</name>
        <dbReference type="ChEBI" id="CHEBI:18420"/>
        <label>2</label>
    </ligand>
</feature>
<evidence type="ECO:0000256" key="2">
    <source>
        <dbReference type="ARBA" id="ARBA00010871"/>
    </source>
</evidence>
<sequence>MKSRRIAVVMGGPSAEREVSLNTGKAILTALQESGYKGAVGIDLEPARFVEQLAEEKIEVVFNAIHGQYGEDGVLQGVLELLGIPYTGSGVLASAMAMDKGISKRIFLSASIPTPRSLLFTKSDLSRNLVSEIIAGFSIPVVVKSSSQGSSIGVVIVENSKDLSQAIEQAFQYSDTILVEEFIKGRELTVAILGNNELKALPVIEIVPFSGRYDYHSKYTKGTTEYIVPARISEEITVLVQKVALEAFQALRCSGIARVDIMLDDDNNPYVLEVNTIPGMTSTSLVPKAAAAAGISFSALCEELLCLVENK</sequence>
<dbReference type="InterPro" id="IPR016185">
    <property type="entry name" value="PreATP-grasp_dom_sf"/>
</dbReference>
<name>A0A1I4K3E4_9FIRM</name>
<evidence type="ECO:0000256" key="11">
    <source>
        <dbReference type="PIRSR" id="PIRSR039102-1"/>
    </source>
</evidence>
<keyword evidence="16" id="KW-1185">Reference proteome</keyword>
<feature type="active site" evidence="11">
    <location>
        <position position="150"/>
    </location>
</feature>
<dbReference type="PROSITE" id="PS00844">
    <property type="entry name" value="DALA_DALA_LIGASE_2"/>
    <property type="match status" value="1"/>
</dbReference>
<gene>
    <name evidence="10" type="primary">ddl</name>
    <name evidence="15" type="ORF">SAMN04490355_101586</name>
</gene>
<keyword evidence="4 10" id="KW-0436">Ligase</keyword>
<dbReference type="GO" id="GO:0008360">
    <property type="term" value="P:regulation of cell shape"/>
    <property type="evidence" value="ECO:0007669"/>
    <property type="project" value="UniProtKB-KW"/>
</dbReference>
<dbReference type="GO" id="GO:0005524">
    <property type="term" value="F:ATP binding"/>
    <property type="evidence" value="ECO:0007669"/>
    <property type="project" value="UniProtKB-UniRule"/>
</dbReference>
<dbReference type="Pfam" id="PF07478">
    <property type="entry name" value="Dala_Dala_lig_C"/>
    <property type="match status" value="1"/>
</dbReference>
<evidence type="ECO:0000313" key="16">
    <source>
        <dbReference type="Proteomes" id="UP000199520"/>
    </source>
</evidence>
<dbReference type="PROSITE" id="PS00843">
    <property type="entry name" value="DALA_DALA_LIGASE_1"/>
    <property type="match status" value="1"/>
</dbReference>
<comment type="function">
    <text evidence="10">Cell wall formation.</text>
</comment>
<dbReference type="Gene3D" id="3.30.1490.20">
    <property type="entry name" value="ATP-grasp fold, A domain"/>
    <property type="match status" value="1"/>
</dbReference>
<dbReference type="AlphaFoldDB" id="A0A1I4K3E4"/>
<feature type="domain" description="ATP-grasp" evidence="14">
    <location>
        <begin position="104"/>
        <end position="306"/>
    </location>
</feature>
<dbReference type="PIRSF" id="PIRSF039102">
    <property type="entry name" value="Ddl/VanB"/>
    <property type="match status" value="1"/>
</dbReference>
<dbReference type="NCBIfam" id="NF002528">
    <property type="entry name" value="PRK01966.1-4"/>
    <property type="match status" value="1"/>
</dbReference>